<gene>
    <name evidence="2" type="ORF">SAMN02745204_01110</name>
</gene>
<name>A0A1M4W7B6_9GAMM</name>
<sequence length="278" mass="30682">MVVVTHASEETIDECLQRLRAAEGVGQIRVVDNASSDDTLAIVQRHALADARVRFIANPDNPGFAAACNQGAADCRLPWLAFVNPDCFLEPDTLVRLRGHAQALGGALVGADLIDEAGMRDPAARRADPVFWAMLCDPRRSALGLPVAEHTPLQPVPAVSGALLLLPRVLFAQVGGFDPGYRLHVEDLDLCRRVRQVGATVACANDVRVVHLRGISSRGRRLFVEWHKHRGLWRYFCRYEAAQRRCWQRGLVWVAVWLHFPLAMLSRPGRRTAPSPAG</sequence>
<dbReference type="Pfam" id="PF00535">
    <property type="entry name" value="Glycos_transf_2"/>
    <property type="match status" value="1"/>
</dbReference>
<dbReference type="AlphaFoldDB" id="A0A1M4W7B6"/>
<organism evidence="2 3">
    <name type="scientific">Thermomonas hydrothermalis</name>
    <dbReference type="NCBI Taxonomy" id="213588"/>
    <lineage>
        <taxon>Bacteria</taxon>
        <taxon>Pseudomonadati</taxon>
        <taxon>Pseudomonadota</taxon>
        <taxon>Gammaproteobacteria</taxon>
        <taxon>Lysobacterales</taxon>
        <taxon>Lysobacteraceae</taxon>
        <taxon>Thermomonas</taxon>
    </lineage>
</organism>
<evidence type="ECO:0000313" key="3">
    <source>
        <dbReference type="Proteomes" id="UP000242857"/>
    </source>
</evidence>
<dbReference type="Proteomes" id="UP000242857">
    <property type="component" value="Unassembled WGS sequence"/>
</dbReference>
<dbReference type="PANTHER" id="PTHR43179">
    <property type="entry name" value="RHAMNOSYLTRANSFERASE WBBL"/>
    <property type="match status" value="1"/>
</dbReference>
<keyword evidence="3" id="KW-1185">Reference proteome</keyword>
<dbReference type="EMBL" id="FQUK01000014">
    <property type="protein sequence ID" value="SHE77040.1"/>
    <property type="molecule type" value="Genomic_DNA"/>
</dbReference>
<dbReference type="InterPro" id="IPR029044">
    <property type="entry name" value="Nucleotide-diphossugar_trans"/>
</dbReference>
<protein>
    <recommendedName>
        <fullName evidence="1">Glycosyltransferase 2-like domain-containing protein</fullName>
    </recommendedName>
</protein>
<dbReference type="InterPro" id="IPR001173">
    <property type="entry name" value="Glyco_trans_2-like"/>
</dbReference>
<feature type="domain" description="Glycosyltransferase 2-like" evidence="1">
    <location>
        <begin position="2"/>
        <end position="126"/>
    </location>
</feature>
<proteinExistence type="predicted"/>
<evidence type="ECO:0000259" key="1">
    <source>
        <dbReference type="Pfam" id="PF00535"/>
    </source>
</evidence>
<dbReference type="SUPFAM" id="SSF53448">
    <property type="entry name" value="Nucleotide-diphospho-sugar transferases"/>
    <property type="match status" value="1"/>
</dbReference>
<dbReference type="STRING" id="213588.SAMN02745204_01110"/>
<dbReference type="Gene3D" id="3.90.550.10">
    <property type="entry name" value="Spore Coat Polysaccharide Biosynthesis Protein SpsA, Chain A"/>
    <property type="match status" value="1"/>
</dbReference>
<reference evidence="3" key="1">
    <citation type="submission" date="2016-11" db="EMBL/GenBank/DDBJ databases">
        <authorList>
            <person name="Varghese N."/>
            <person name="Submissions S."/>
        </authorList>
    </citation>
    <scope>NUCLEOTIDE SEQUENCE [LARGE SCALE GENOMIC DNA]</scope>
    <source>
        <strain evidence="3">DSM 14834</strain>
    </source>
</reference>
<dbReference type="PANTHER" id="PTHR43179:SF7">
    <property type="entry name" value="RHAMNOSYLTRANSFERASE WBBL"/>
    <property type="match status" value="1"/>
</dbReference>
<accession>A0A1M4W7B6</accession>
<dbReference type="CDD" id="cd04186">
    <property type="entry name" value="GT_2_like_c"/>
    <property type="match status" value="1"/>
</dbReference>
<evidence type="ECO:0000313" key="2">
    <source>
        <dbReference type="EMBL" id="SHE77040.1"/>
    </source>
</evidence>